<keyword evidence="7" id="KW-1185">Reference proteome</keyword>
<dbReference type="InterPro" id="IPR022083">
    <property type="entry name" value="KBP"/>
</dbReference>
<dbReference type="PANTHER" id="PTHR46321">
    <property type="entry name" value="KIF1-BINDING PROTEIN"/>
    <property type="match status" value="1"/>
</dbReference>
<comment type="similarity">
    <text evidence="2">Belongs to the KIF-binding protein family.</text>
</comment>
<gene>
    <name evidence="6" type="ORF">BLA29_009965</name>
</gene>
<dbReference type="OrthoDB" id="409897at2759"/>
<accession>A0A1Y3BGQ0</accession>
<dbReference type="Proteomes" id="UP000194236">
    <property type="component" value="Unassembled WGS sequence"/>
</dbReference>
<evidence type="ECO:0000256" key="2">
    <source>
        <dbReference type="ARBA" id="ARBA00010305"/>
    </source>
</evidence>
<sequence length="162" mass="19745">SLKLEQHEENHIRSNETTNNNRNVVHITKKINLLTQKSILYFYRFLNTFNEFNVDKSKKIPETIDNLIQYPLPEKINNNEEYIKPILTAYMMIGKLHTKLVYNDVRQRQQQWLICEKYYSELKSYLDRNVEHCEKYFQQYYTQLLELLDLLPIKIRNIQLND</sequence>
<dbReference type="EMBL" id="MUJZ01023676">
    <property type="protein sequence ID" value="OTF79327.1"/>
    <property type="molecule type" value="Genomic_DNA"/>
</dbReference>
<keyword evidence="4" id="KW-0963">Cytoplasm</keyword>
<name>A0A1Y3BGQ0_EURMA</name>
<proteinExistence type="inferred from homology"/>
<keyword evidence="5" id="KW-0206">Cytoskeleton</keyword>
<dbReference type="GO" id="GO:0005856">
    <property type="term" value="C:cytoskeleton"/>
    <property type="evidence" value="ECO:0007669"/>
    <property type="project" value="UniProtKB-SubCell"/>
</dbReference>
<reference evidence="6 7" key="1">
    <citation type="submission" date="2017-03" db="EMBL/GenBank/DDBJ databases">
        <title>Genome Survey of Euroglyphus maynei.</title>
        <authorList>
            <person name="Arlian L.G."/>
            <person name="Morgan M.S."/>
            <person name="Rider S.D."/>
        </authorList>
    </citation>
    <scope>NUCLEOTIDE SEQUENCE [LARGE SCALE GENOMIC DNA]</scope>
    <source>
        <strain evidence="6">Arlian Lab</strain>
        <tissue evidence="6">Whole body</tissue>
    </source>
</reference>
<dbReference type="Pfam" id="PF12309">
    <property type="entry name" value="KBP_C"/>
    <property type="match status" value="1"/>
</dbReference>
<feature type="non-terminal residue" evidence="6">
    <location>
        <position position="1"/>
    </location>
</feature>
<evidence type="ECO:0000313" key="6">
    <source>
        <dbReference type="EMBL" id="OTF79327.1"/>
    </source>
</evidence>
<comment type="caution">
    <text evidence="6">The sequence shown here is derived from an EMBL/GenBank/DDBJ whole genome shotgun (WGS) entry which is preliminary data.</text>
</comment>
<evidence type="ECO:0000313" key="7">
    <source>
        <dbReference type="Proteomes" id="UP000194236"/>
    </source>
</evidence>
<dbReference type="AlphaFoldDB" id="A0A1Y3BGQ0"/>
<protein>
    <recommendedName>
        <fullName evidence="3">KIF-binding protein</fullName>
    </recommendedName>
</protein>
<evidence type="ECO:0000256" key="3">
    <source>
        <dbReference type="ARBA" id="ARBA00016840"/>
    </source>
</evidence>
<organism evidence="6 7">
    <name type="scientific">Euroglyphus maynei</name>
    <name type="common">Mayne's house dust mite</name>
    <dbReference type="NCBI Taxonomy" id="6958"/>
    <lineage>
        <taxon>Eukaryota</taxon>
        <taxon>Metazoa</taxon>
        <taxon>Ecdysozoa</taxon>
        <taxon>Arthropoda</taxon>
        <taxon>Chelicerata</taxon>
        <taxon>Arachnida</taxon>
        <taxon>Acari</taxon>
        <taxon>Acariformes</taxon>
        <taxon>Sarcoptiformes</taxon>
        <taxon>Astigmata</taxon>
        <taxon>Psoroptidia</taxon>
        <taxon>Analgoidea</taxon>
        <taxon>Pyroglyphidae</taxon>
        <taxon>Pyroglyphinae</taxon>
        <taxon>Euroglyphus</taxon>
    </lineage>
</organism>
<evidence type="ECO:0000256" key="4">
    <source>
        <dbReference type="ARBA" id="ARBA00022490"/>
    </source>
</evidence>
<evidence type="ECO:0000256" key="5">
    <source>
        <dbReference type="ARBA" id="ARBA00023212"/>
    </source>
</evidence>
<dbReference type="PANTHER" id="PTHR46321:SF1">
    <property type="entry name" value="KIF-BINDING PROTEIN"/>
    <property type="match status" value="1"/>
</dbReference>
<evidence type="ECO:0000256" key="1">
    <source>
        <dbReference type="ARBA" id="ARBA00004245"/>
    </source>
</evidence>
<comment type="subcellular location">
    <subcellularLocation>
        <location evidence="1">Cytoplasm</location>
        <location evidence="1">Cytoskeleton</location>
    </subcellularLocation>
</comment>